<dbReference type="PANTHER" id="PTHR46847:SF1">
    <property type="entry name" value="D-ALLOSE-BINDING PERIPLASMIC PROTEIN-RELATED"/>
    <property type="match status" value="1"/>
</dbReference>
<keyword evidence="6" id="KW-1185">Reference proteome</keyword>
<evidence type="ECO:0000313" key="5">
    <source>
        <dbReference type="EMBL" id="ADD02951.1"/>
    </source>
</evidence>
<evidence type="ECO:0000256" key="1">
    <source>
        <dbReference type="ARBA" id="ARBA00004196"/>
    </source>
</evidence>
<dbReference type="Pfam" id="PF13407">
    <property type="entry name" value="Peripla_BP_4"/>
    <property type="match status" value="1"/>
</dbReference>
<evidence type="ECO:0000259" key="4">
    <source>
        <dbReference type="Pfam" id="PF13407"/>
    </source>
</evidence>
<accession>D3T3Z9</accession>
<dbReference type="CDD" id="cd19969">
    <property type="entry name" value="PBP1_ABC_sugar_binding-like"/>
    <property type="match status" value="1"/>
</dbReference>
<evidence type="ECO:0000256" key="3">
    <source>
        <dbReference type="ARBA" id="ARBA00022729"/>
    </source>
</evidence>
<organism evidence="5 6">
    <name type="scientific">Thermoanaerobacter italicus (strain DSM 9252 / Ab9)</name>
    <dbReference type="NCBI Taxonomy" id="580331"/>
    <lineage>
        <taxon>Bacteria</taxon>
        <taxon>Bacillati</taxon>
        <taxon>Bacillota</taxon>
        <taxon>Clostridia</taxon>
        <taxon>Thermoanaerobacterales</taxon>
        <taxon>Thermoanaerobacteraceae</taxon>
        <taxon>Thermoanaerobacter</taxon>
    </lineage>
</organism>
<dbReference type="InterPro" id="IPR028082">
    <property type="entry name" value="Peripla_BP_I"/>
</dbReference>
<gene>
    <name evidence="5" type="ordered locus">Thit_1705</name>
</gene>
<protein>
    <submittedName>
        <fullName evidence="5">Periplasmic binding protein/LacI transcriptional regulator</fullName>
    </submittedName>
</protein>
<dbReference type="Proteomes" id="UP000001552">
    <property type="component" value="Chromosome"/>
</dbReference>
<dbReference type="KEGG" id="tit:Thit_1705"/>
<evidence type="ECO:0000313" key="6">
    <source>
        <dbReference type="Proteomes" id="UP000001552"/>
    </source>
</evidence>
<dbReference type="PANTHER" id="PTHR46847">
    <property type="entry name" value="D-ALLOSE-BINDING PERIPLASMIC PROTEIN-RELATED"/>
    <property type="match status" value="1"/>
</dbReference>
<dbReference type="InterPro" id="IPR025997">
    <property type="entry name" value="SBP_2_dom"/>
</dbReference>
<sequence>MKTKRIISAFIVMTLVIVAFLTGCGNSTSNSVSSTSNSSNSPLIGSKDEKYVMVTFVSGIEYWKGAFKGMQDAAKYLGVTAQYTGANEYDINQQVTVLEQVIAQKPSGILLTCINPDALKDPINRAIQQGIPVITFDADSPNSLRYSYLGTSNYNAGVIAARTLAKLVGEKGEVGVITIPGQLNHEERTAGFKDTIAKEFPNMKVVSVQDGKSDQVASAQAMASMMQAHPNLVGVFTTEASTGVGAATAVKEANKVGKVHIVSFDTDKGTLDNIKAGVIDATIAQGTWNMGYWGMMFLYHLKHDLVRPIDGDWKTARVAPLPPIVDTGVNVVTKDNVDYFYSK</sequence>
<dbReference type="Gene3D" id="3.40.50.2300">
    <property type="match status" value="2"/>
</dbReference>
<dbReference type="eggNOG" id="COG1879">
    <property type="taxonomic scope" value="Bacteria"/>
</dbReference>
<feature type="domain" description="Periplasmic binding protein" evidence="4">
    <location>
        <begin position="53"/>
        <end position="301"/>
    </location>
</feature>
<comment type="similarity">
    <text evidence="2">Belongs to the bacterial solute-binding protein 2 family.</text>
</comment>
<dbReference type="EMBL" id="CP001936">
    <property type="protein sequence ID" value="ADD02951.1"/>
    <property type="molecule type" value="Genomic_DNA"/>
</dbReference>
<reference evidence="5" key="1">
    <citation type="submission" date="2010-02" db="EMBL/GenBank/DDBJ databases">
        <title>Complete sequence of Thermoanaerobacter italicus Ab9.</title>
        <authorList>
            <consortium name="US DOE Joint Genome Institute"/>
            <person name="Lucas S."/>
            <person name="Copeland A."/>
            <person name="Lapidus A."/>
            <person name="Cheng J.-F."/>
            <person name="Bruce D."/>
            <person name="Goodwin L."/>
            <person name="Pitluck S."/>
            <person name="Chertkov O."/>
            <person name="Detter J.C."/>
            <person name="Han C."/>
            <person name="Tapia R."/>
            <person name="Land M."/>
            <person name="Hauser L."/>
            <person name="Kyrpides N."/>
            <person name="Mikhailova N."/>
            <person name="Hemme C.L."/>
            <person name="Woyke T."/>
        </authorList>
    </citation>
    <scope>NUCLEOTIDE SEQUENCE [LARGE SCALE GENOMIC DNA]</scope>
    <source>
        <strain evidence="5">Ab9</strain>
    </source>
</reference>
<proteinExistence type="inferred from homology"/>
<dbReference type="PROSITE" id="PS51257">
    <property type="entry name" value="PROKAR_LIPOPROTEIN"/>
    <property type="match status" value="1"/>
</dbReference>
<dbReference type="GO" id="GO:0030246">
    <property type="term" value="F:carbohydrate binding"/>
    <property type="evidence" value="ECO:0007669"/>
    <property type="project" value="UniProtKB-ARBA"/>
</dbReference>
<dbReference type="HOGENOM" id="CLU_037628_3_3_9"/>
<evidence type="ECO:0000256" key="2">
    <source>
        <dbReference type="ARBA" id="ARBA00007639"/>
    </source>
</evidence>
<name>D3T3Z9_THEIA</name>
<dbReference type="GO" id="GO:0030313">
    <property type="term" value="C:cell envelope"/>
    <property type="evidence" value="ECO:0007669"/>
    <property type="project" value="UniProtKB-SubCell"/>
</dbReference>
<keyword evidence="3" id="KW-0732">Signal</keyword>
<dbReference type="AlphaFoldDB" id="D3T3Z9"/>
<dbReference type="SUPFAM" id="SSF53822">
    <property type="entry name" value="Periplasmic binding protein-like I"/>
    <property type="match status" value="1"/>
</dbReference>
<dbReference type="RefSeq" id="WP_012995671.1">
    <property type="nucleotide sequence ID" value="NC_013921.1"/>
</dbReference>
<comment type="subcellular location">
    <subcellularLocation>
        <location evidence="1">Cell envelope</location>
    </subcellularLocation>
</comment>